<evidence type="ECO:0000313" key="4">
    <source>
        <dbReference type="EMBL" id="HIQ63437.1"/>
    </source>
</evidence>
<dbReference type="EMBL" id="DVFI01000104">
    <property type="protein sequence ID" value="HIQ63437.1"/>
    <property type="molecule type" value="Genomic_DNA"/>
</dbReference>
<evidence type="ECO:0000259" key="2">
    <source>
        <dbReference type="Pfam" id="PF11258"/>
    </source>
</evidence>
<proteinExistence type="predicted"/>
<evidence type="ECO:0000313" key="5">
    <source>
        <dbReference type="Proteomes" id="UP000886819"/>
    </source>
</evidence>
<feature type="signal peptide" evidence="1">
    <location>
        <begin position="1"/>
        <end position="18"/>
    </location>
</feature>
<feature type="chain" id="PRO_5038581644" evidence="1">
    <location>
        <begin position="19"/>
        <end position="396"/>
    </location>
</feature>
<dbReference type="AlphaFoldDB" id="A0A9D0YWN5"/>
<dbReference type="InterPro" id="IPR035328">
    <property type="entry name" value="DUF3048_C"/>
</dbReference>
<dbReference type="InterPro" id="IPR023158">
    <property type="entry name" value="YerB-like_sf"/>
</dbReference>
<feature type="domain" description="DUF3048" evidence="2">
    <location>
        <begin position="49"/>
        <end position="137"/>
    </location>
</feature>
<keyword evidence="1" id="KW-0732">Signal</keyword>
<reference evidence="4" key="2">
    <citation type="journal article" date="2021" name="PeerJ">
        <title>Extensive microbial diversity within the chicken gut microbiome revealed by metagenomics and culture.</title>
        <authorList>
            <person name="Gilroy R."/>
            <person name="Ravi A."/>
            <person name="Getino M."/>
            <person name="Pursley I."/>
            <person name="Horton D.L."/>
            <person name="Alikhan N.F."/>
            <person name="Baker D."/>
            <person name="Gharbi K."/>
            <person name="Hall N."/>
            <person name="Watson M."/>
            <person name="Adriaenssens E.M."/>
            <person name="Foster-Nyarko E."/>
            <person name="Jarju S."/>
            <person name="Secka A."/>
            <person name="Antonio M."/>
            <person name="Oren A."/>
            <person name="Chaudhuri R.R."/>
            <person name="La Ragione R."/>
            <person name="Hildebrand F."/>
            <person name="Pallen M.J."/>
        </authorList>
    </citation>
    <scope>NUCLEOTIDE SEQUENCE</scope>
    <source>
        <strain evidence="4">ChiHile30-977</strain>
    </source>
</reference>
<reference evidence="4" key="1">
    <citation type="submission" date="2020-10" db="EMBL/GenBank/DDBJ databases">
        <authorList>
            <person name="Gilroy R."/>
        </authorList>
    </citation>
    <scope>NUCLEOTIDE SEQUENCE</scope>
    <source>
        <strain evidence="4">ChiHile30-977</strain>
    </source>
</reference>
<protein>
    <submittedName>
        <fullName evidence="4">DUF3048 C-terminal domain-containing protein</fullName>
    </submittedName>
</protein>
<sequence>MLVVCLAVALLFSTSAGAAPLTSNSTTLPMASSTGAFGTNEVIEGYSPLTGLPFEGEYRPVLVQLSNTHGARRLWNLCEADIVYETDLFGATHTRYTAVYHDSHPTQVCAVRSARLHHVELRQEWDCPIVYWGAQTIEGTNVYTYLGELGVDPQFSYNGNPVGKWTNSVARALLARESGLGGPDNVSANLQEMVATAWPTNEDGTPYEPKVHAFRFSDTPTRGTDTAVEIDIKYSEHYHASYTYNEEDRVYERWYCGEEQYDGLQTDVRIVASNVIVQFCDTSYFNGDASRPVVNTIGGGVMDAFIDGRHIRGTWERNTVNDRTVFLDMNGEEITLLPGKTFIQMVPSSFPGSDQALSYTHADGTVENVDIGYEVPEAQIDVADESELETMGDAEG</sequence>
<gene>
    <name evidence="4" type="ORF">IAA66_07605</name>
</gene>
<evidence type="ECO:0000256" key="1">
    <source>
        <dbReference type="SAM" id="SignalP"/>
    </source>
</evidence>
<comment type="caution">
    <text evidence="4">The sequence shown here is derived from an EMBL/GenBank/DDBJ whole genome shotgun (WGS) entry which is preliminary data.</text>
</comment>
<dbReference type="SUPFAM" id="SSF159774">
    <property type="entry name" value="YerB-like"/>
    <property type="match status" value="1"/>
</dbReference>
<feature type="domain" description="DUF3048" evidence="3">
    <location>
        <begin position="230"/>
        <end position="343"/>
    </location>
</feature>
<dbReference type="Pfam" id="PF17479">
    <property type="entry name" value="DUF3048_C"/>
    <property type="match status" value="1"/>
</dbReference>
<dbReference type="Pfam" id="PF11258">
    <property type="entry name" value="DUF3048"/>
    <property type="match status" value="1"/>
</dbReference>
<name>A0A9D0YWN5_9FIRM</name>
<dbReference type="Proteomes" id="UP000886819">
    <property type="component" value="Unassembled WGS sequence"/>
</dbReference>
<accession>A0A9D0YWN5</accession>
<organism evidence="4 5">
    <name type="scientific">Candidatus Avichristensenella intestinipullorum</name>
    <dbReference type="NCBI Taxonomy" id="2840693"/>
    <lineage>
        <taxon>Bacteria</taxon>
        <taxon>Bacillati</taxon>
        <taxon>Bacillota</taxon>
        <taxon>Clostridia</taxon>
        <taxon>Candidatus Avichristensenella</taxon>
    </lineage>
</organism>
<dbReference type="InterPro" id="IPR021416">
    <property type="entry name" value="DUF3048_N"/>
</dbReference>
<dbReference type="Gene3D" id="3.50.90.10">
    <property type="entry name" value="YerB-like"/>
    <property type="match status" value="1"/>
</dbReference>
<evidence type="ECO:0000259" key="3">
    <source>
        <dbReference type="Pfam" id="PF17479"/>
    </source>
</evidence>